<protein>
    <submittedName>
        <fullName evidence="2">Putative ovule protein</fullName>
    </submittedName>
</protein>
<dbReference type="EMBL" id="GEDG01032517">
    <property type="protein sequence ID" value="JAP10771.1"/>
    <property type="molecule type" value="Transcribed_RNA"/>
</dbReference>
<name>A0A0V0GS74_SOLCH</name>
<keyword evidence="1" id="KW-1133">Transmembrane helix</keyword>
<keyword evidence="1" id="KW-0472">Membrane</keyword>
<feature type="transmembrane region" description="Helical" evidence="1">
    <location>
        <begin position="48"/>
        <end position="70"/>
    </location>
</feature>
<keyword evidence="1" id="KW-0812">Transmembrane</keyword>
<evidence type="ECO:0000256" key="1">
    <source>
        <dbReference type="SAM" id="Phobius"/>
    </source>
</evidence>
<feature type="transmembrane region" description="Helical" evidence="1">
    <location>
        <begin position="21"/>
        <end position="42"/>
    </location>
</feature>
<evidence type="ECO:0000313" key="2">
    <source>
        <dbReference type="EMBL" id="JAP10771.1"/>
    </source>
</evidence>
<sequence length="73" mass="8821">MKTRQSKTDSKIQKEIEERHSDMSFLFSLFFSLPSFSTFFIFLPQSIVVWLCTVSILHIVGIYEFMFWVYQRK</sequence>
<proteinExistence type="predicted"/>
<organism evidence="2">
    <name type="scientific">Solanum chacoense</name>
    <name type="common">Chaco potato</name>
    <dbReference type="NCBI Taxonomy" id="4108"/>
    <lineage>
        <taxon>Eukaryota</taxon>
        <taxon>Viridiplantae</taxon>
        <taxon>Streptophyta</taxon>
        <taxon>Embryophyta</taxon>
        <taxon>Tracheophyta</taxon>
        <taxon>Spermatophyta</taxon>
        <taxon>Magnoliopsida</taxon>
        <taxon>eudicotyledons</taxon>
        <taxon>Gunneridae</taxon>
        <taxon>Pentapetalae</taxon>
        <taxon>asterids</taxon>
        <taxon>lamiids</taxon>
        <taxon>Solanales</taxon>
        <taxon>Solanaceae</taxon>
        <taxon>Solanoideae</taxon>
        <taxon>Solaneae</taxon>
        <taxon>Solanum</taxon>
    </lineage>
</organism>
<dbReference type="AlphaFoldDB" id="A0A0V0GS74"/>
<accession>A0A0V0GS74</accession>
<reference evidence="2" key="1">
    <citation type="submission" date="2015-12" db="EMBL/GenBank/DDBJ databases">
        <title>Gene expression during late stages of embryo sac development: a critical building block for successful pollen-pistil interactions.</title>
        <authorList>
            <person name="Liu Y."/>
            <person name="Joly V."/>
            <person name="Sabar M."/>
            <person name="Matton D.P."/>
        </authorList>
    </citation>
    <scope>NUCLEOTIDE SEQUENCE</scope>
</reference>